<evidence type="ECO:0000313" key="2">
    <source>
        <dbReference type="Proteomes" id="UP000799755"/>
    </source>
</evidence>
<dbReference type="Proteomes" id="UP000799755">
    <property type="component" value="Unassembled WGS sequence"/>
</dbReference>
<accession>A0ACB6R658</accession>
<name>A0ACB6R658_9PLEO</name>
<keyword evidence="2" id="KW-1185">Reference proteome</keyword>
<dbReference type="EMBL" id="MU003499">
    <property type="protein sequence ID" value="KAF2474012.1"/>
    <property type="molecule type" value="Genomic_DNA"/>
</dbReference>
<protein>
    <submittedName>
        <fullName evidence="1">Uncharacterized protein</fullName>
    </submittedName>
</protein>
<organism evidence="1 2">
    <name type="scientific">Lindgomyces ingoldianus</name>
    <dbReference type="NCBI Taxonomy" id="673940"/>
    <lineage>
        <taxon>Eukaryota</taxon>
        <taxon>Fungi</taxon>
        <taxon>Dikarya</taxon>
        <taxon>Ascomycota</taxon>
        <taxon>Pezizomycotina</taxon>
        <taxon>Dothideomycetes</taxon>
        <taxon>Pleosporomycetidae</taxon>
        <taxon>Pleosporales</taxon>
        <taxon>Lindgomycetaceae</taxon>
        <taxon>Lindgomyces</taxon>
    </lineage>
</organism>
<gene>
    <name evidence="1" type="ORF">BDR25DRAFT_302052</name>
</gene>
<evidence type="ECO:0000313" key="1">
    <source>
        <dbReference type="EMBL" id="KAF2474012.1"/>
    </source>
</evidence>
<comment type="caution">
    <text evidence="1">The sequence shown here is derived from an EMBL/GenBank/DDBJ whole genome shotgun (WGS) entry which is preliminary data.</text>
</comment>
<proteinExistence type="predicted"/>
<sequence length="180" mass="19627">MAGSCSISIHLALRALTLGVPISPPRRAFQDSVVKLFPPTPNISHFLFPYPNHSTKQQAPSLPSLPSQPSPEQGAIPHSSIEQERKEKPKDPDQHQGEAGYEKEGAECDYCSVLPETVAFIPGIQKQFGAVLNYYGRGIGILTEVGCDFVDDRLEGSKIHELQLGFNCLSHGHTTLLVVI</sequence>
<reference evidence="1" key="1">
    <citation type="journal article" date="2020" name="Stud. Mycol.">
        <title>101 Dothideomycetes genomes: a test case for predicting lifestyles and emergence of pathogens.</title>
        <authorList>
            <person name="Haridas S."/>
            <person name="Albert R."/>
            <person name="Binder M."/>
            <person name="Bloem J."/>
            <person name="Labutti K."/>
            <person name="Salamov A."/>
            <person name="Andreopoulos B."/>
            <person name="Baker S."/>
            <person name="Barry K."/>
            <person name="Bills G."/>
            <person name="Bluhm B."/>
            <person name="Cannon C."/>
            <person name="Castanera R."/>
            <person name="Culley D."/>
            <person name="Daum C."/>
            <person name="Ezra D."/>
            <person name="Gonzalez J."/>
            <person name="Henrissat B."/>
            <person name="Kuo A."/>
            <person name="Liang C."/>
            <person name="Lipzen A."/>
            <person name="Lutzoni F."/>
            <person name="Magnuson J."/>
            <person name="Mondo S."/>
            <person name="Nolan M."/>
            <person name="Ohm R."/>
            <person name="Pangilinan J."/>
            <person name="Park H.-J."/>
            <person name="Ramirez L."/>
            <person name="Alfaro M."/>
            <person name="Sun H."/>
            <person name="Tritt A."/>
            <person name="Yoshinaga Y."/>
            <person name="Zwiers L.-H."/>
            <person name="Turgeon B."/>
            <person name="Goodwin S."/>
            <person name="Spatafora J."/>
            <person name="Crous P."/>
            <person name="Grigoriev I."/>
        </authorList>
    </citation>
    <scope>NUCLEOTIDE SEQUENCE</scope>
    <source>
        <strain evidence="1">ATCC 200398</strain>
    </source>
</reference>